<reference evidence="2" key="2">
    <citation type="submission" date="2021-04" db="EMBL/GenBank/DDBJ databases">
        <authorList>
            <person name="Gilroy R."/>
        </authorList>
    </citation>
    <scope>NUCLEOTIDE SEQUENCE</scope>
    <source>
        <strain evidence="2">ChiHejej3B27-3195</strain>
    </source>
</reference>
<dbReference type="EMBL" id="DXGD01000251">
    <property type="protein sequence ID" value="HIW99837.1"/>
    <property type="molecule type" value="Genomic_DNA"/>
</dbReference>
<evidence type="ECO:0000313" key="2">
    <source>
        <dbReference type="EMBL" id="HIW99837.1"/>
    </source>
</evidence>
<feature type="region of interest" description="Disordered" evidence="1">
    <location>
        <begin position="94"/>
        <end position="115"/>
    </location>
</feature>
<feature type="region of interest" description="Disordered" evidence="1">
    <location>
        <begin position="1"/>
        <end position="25"/>
    </location>
</feature>
<sequence length="172" mass="17215">MTAEAGETVGAGSTVRAPGGAHAAGGPLRRRYRGLAALAVGALLLSGCGSDDETSPRAGSERLAGAAEAGMERASSYGFDSAGFVTEDALEQFREQSADSAAGAETEEASDVTPEQCAEPLAAVDWAPLLLGGDAARVDFGTEGFAGTGSIEVAEAAGEDAEARVEEHLANI</sequence>
<feature type="compositionally biased region" description="Low complexity" evidence="1">
    <location>
        <begin position="16"/>
        <end position="25"/>
    </location>
</feature>
<dbReference type="Proteomes" id="UP000824151">
    <property type="component" value="Unassembled WGS sequence"/>
</dbReference>
<accession>A0A9D1USY0</accession>
<proteinExistence type="predicted"/>
<evidence type="ECO:0000313" key="3">
    <source>
        <dbReference type="Proteomes" id="UP000824151"/>
    </source>
</evidence>
<evidence type="ECO:0000256" key="1">
    <source>
        <dbReference type="SAM" id="MobiDB-lite"/>
    </source>
</evidence>
<gene>
    <name evidence="2" type="ORF">H9871_06805</name>
</gene>
<comment type="caution">
    <text evidence="2">The sequence shown here is derived from an EMBL/GenBank/DDBJ whole genome shotgun (WGS) entry which is preliminary data.</text>
</comment>
<protein>
    <submittedName>
        <fullName evidence="2">Uncharacterized protein</fullName>
    </submittedName>
</protein>
<organism evidence="2 3">
    <name type="scientific">Candidatus Nesterenkonia stercoripullorum</name>
    <dbReference type="NCBI Taxonomy" id="2838701"/>
    <lineage>
        <taxon>Bacteria</taxon>
        <taxon>Bacillati</taxon>
        <taxon>Actinomycetota</taxon>
        <taxon>Actinomycetes</taxon>
        <taxon>Micrococcales</taxon>
        <taxon>Micrococcaceae</taxon>
        <taxon>Nesterenkonia</taxon>
    </lineage>
</organism>
<name>A0A9D1USY0_9MICC</name>
<reference evidence="2" key="1">
    <citation type="journal article" date="2021" name="PeerJ">
        <title>Extensive microbial diversity within the chicken gut microbiome revealed by metagenomics and culture.</title>
        <authorList>
            <person name="Gilroy R."/>
            <person name="Ravi A."/>
            <person name="Getino M."/>
            <person name="Pursley I."/>
            <person name="Horton D.L."/>
            <person name="Alikhan N.F."/>
            <person name="Baker D."/>
            <person name="Gharbi K."/>
            <person name="Hall N."/>
            <person name="Watson M."/>
            <person name="Adriaenssens E.M."/>
            <person name="Foster-Nyarko E."/>
            <person name="Jarju S."/>
            <person name="Secka A."/>
            <person name="Antonio M."/>
            <person name="Oren A."/>
            <person name="Chaudhuri R.R."/>
            <person name="La Ragione R."/>
            <person name="Hildebrand F."/>
            <person name="Pallen M.J."/>
        </authorList>
    </citation>
    <scope>NUCLEOTIDE SEQUENCE</scope>
    <source>
        <strain evidence="2">ChiHejej3B27-3195</strain>
    </source>
</reference>
<dbReference type="AlphaFoldDB" id="A0A9D1USY0"/>
<feature type="non-terminal residue" evidence="2">
    <location>
        <position position="172"/>
    </location>
</feature>